<dbReference type="Pfam" id="PF10003">
    <property type="entry name" value="DUF2244"/>
    <property type="match status" value="1"/>
</dbReference>
<sequence length="164" mass="18436">MPYEWIHPEASGENPAELHLWPYRSLGPRGFAVFIGATVLMLSIPLFSVLGTVILWVLLPFMIAAVAGMWWALGRSWRDARLTEVLTIATDRVAIRRQDPDGRLRDWEANPYWTSVHLQPTGGPVAQYLTLKGGGREVELGAFLTPGERAELAQELRKKLGEFR</sequence>
<dbReference type="EMBL" id="JAOWKY010000003">
    <property type="protein sequence ID" value="MCV2869621.1"/>
    <property type="molecule type" value="Genomic_DNA"/>
</dbReference>
<keyword evidence="1" id="KW-1133">Transmembrane helix</keyword>
<evidence type="ECO:0000256" key="1">
    <source>
        <dbReference type="SAM" id="Phobius"/>
    </source>
</evidence>
<comment type="caution">
    <text evidence="2">The sequence shown here is derived from an EMBL/GenBank/DDBJ whole genome shotgun (WGS) entry which is preliminary data.</text>
</comment>
<reference evidence="2 3" key="1">
    <citation type="submission" date="2022-10" db="EMBL/GenBank/DDBJ databases">
        <title>Defluviimonas sp. nov., isolated from ocean surface water.</title>
        <authorList>
            <person name="He W."/>
            <person name="Wang L."/>
            <person name="Zhang D.-F."/>
        </authorList>
    </citation>
    <scope>NUCLEOTIDE SEQUENCE [LARGE SCALE GENOMIC DNA]</scope>
    <source>
        <strain evidence="2 3">WL0002</strain>
    </source>
</reference>
<evidence type="ECO:0000313" key="3">
    <source>
        <dbReference type="Proteomes" id="UP001652542"/>
    </source>
</evidence>
<dbReference type="InterPro" id="IPR019253">
    <property type="entry name" value="DUF2244_TM"/>
</dbReference>
<accession>A0ABT2ZET8</accession>
<keyword evidence="1" id="KW-0472">Membrane</keyword>
<dbReference type="RefSeq" id="WP_263735269.1">
    <property type="nucleotide sequence ID" value="NZ_JAOWKY010000003.1"/>
</dbReference>
<protein>
    <submittedName>
        <fullName evidence="2">DUF2244 domain-containing protein</fullName>
    </submittedName>
</protein>
<gene>
    <name evidence="2" type="ORF">OEW28_13385</name>
</gene>
<proteinExistence type="predicted"/>
<feature type="transmembrane region" description="Helical" evidence="1">
    <location>
        <begin position="30"/>
        <end position="47"/>
    </location>
</feature>
<organism evidence="2 3">
    <name type="scientific">Albidovulum marisflavi</name>
    <dbReference type="NCBI Taxonomy" id="2984159"/>
    <lineage>
        <taxon>Bacteria</taxon>
        <taxon>Pseudomonadati</taxon>
        <taxon>Pseudomonadota</taxon>
        <taxon>Alphaproteobacteria</taxon>
        <taxon>Rhodobacterales</taxon>
        <taxon>Paracoccaceae</taxon>
        <taxon>Albidovulum</taxon>
    </lineage>
</organism>
<name>A0ABT2ZET8_9RHOB</name>
<keyword evidence="1" id="KW-0812">Transmembrane</keyword>
<feature type="transmembrane region" description="Helical" evidence="1">
    <location>
        <begin position="53"/>
        <end position="73"/>
    </location>
</feature>
<dbReference type="Proteomes" id="UP001652542">
    <property type="component" value="Unassembled WGS sequence"/>
</dbReference>
<keyword evidence="3" id="KW-1185">Reference proteome</keyword>
<evidence type="ECO:0000313" key="2">
    <source>
        <dbReference type="EMBL" id="MCV2869621.1"/>
    </source>
</evidence>